<feature type="region of interest" description="Disordered" evidence="1">
    <location>
        <begin position="157"/>
        <end position="201"/>
    </location>
</feature>
<sequence>MTPRTSPPKEISSHDRELMKLVDQYLREEDYRFHFIADDCIEMYLQGKHLTMRMLIYSHNRHLVVRVPAFIRGVEMRRSDLLLELMGLMNEFFDIRFELSPDGHSLSAASNHIVEDGHVTKAQFMQALMVVAYMVDENYPRFLKILYGQAAPIEAFGTKPGPIAAPDGDSPDEPADSPDGEEDEPAEESPVTAGPTKPKLN</sequence>
<protein>
    <recommendedName>
        <fullName evidence="4">YbjN domain-containing protein</fullName>
    </recommendedName>
</protein>
<feature type="compositionally biased region" description="Acidic residues" evidence="1">
    <location>
        <begin position="169"/>
        <end position="187"/>
    </location>
</feature>
<dbReference type="EMBL" id="QOQW01000035">
    <property type="protein sequence ID" value="RCK76719.1"/>
    <property type="molecule type" value="Genomic_DNA"/>
</dbReference>
<reference evidence="2 3" key="1">
    <citation type="submission" date="2018-05" db="EMBL/GenBank/DDBJ databases">
        <title>A metagenomic window into the 2 km-deep terrestrial subsurface aquifer revealed taxonomically and functionally diverse microbial community comprising novel uncultured bacterial lineages.</title>
        <authorList>
            <person name="Kadnikov V.V."/>
            <person name="Mardanov A.V."/>
            <person name="Beletsky A.V."/>
            <person name="Banks D."/>
            <person name="Pimenov N.V."/>
            <person name="Frank Y.A."/>
            <person name="Karnachuk O.V."/>
            <person name="Ravin N.V."/>
        </authorList>
    </citation>
    <scope>NUCLEOTIDE SEQUENCE [LARGE SCALE GENOMIC DNA]</scope>
    <source>
        <strain evidence="2">BY5</strain>
    </source>
</reference>
<evidence type="ECO:0000313" key="2">
    <source>
        <dbReference type="EMBL" id="RCK76719.1"/>
    </source>
</evidence>
<gene>
    <name evidence="2" type="ORF">OZSIB_3311</name>
</gene>
<proteinExistence type="predicted"/>
<evidence type="ECO:0000256" key="1">
    <source>
        <dbReference type="SAM" id="MobiDB-lite"/>
    </source>
</evidence>
<organism evidence="2 3">
    <name type="scientific">Candidatus Ozemobacter sibiricus</name>
    <dbReference type="NCBI Taxonomy" id="2268124"/>
    <lineage>
        <taxon>Bacteria</taxon>
        <taxon>Candidatus Ozemobacteria</taxon>
        <taxon>Candidatus Ozemobacterales</taxon>
        <taxon>Candidatus Ozemobacteraceae</taxon>
        <taxon>Candidatus Ozemobacter</taxon>
    </lineage>
</organism>
<name>A0A367ZG32_9BACT</name>
<evidence type="ECO:0000313" key="3">
    <source>
        <dbReference type="Proteomes" id="UP000252355"/>
    </source>
</evidence>
<dbReference type="Proteomes" id="UP000252355">
    <property type="component" value="Unassembled WGS sequence"/>
</dbReference>
<accession>A0A367ZG32</accession>
<evidence type="ECO:0008006" key="4">
    <source>
        <dbReference type="Google" id="ProtNLM"/>
    </source>
</evidence>
<dbReference type="AlphaFoldDB" id="A0A367ZG32"/>
<comment type="caution">
    <text evidence="2">The sequence shown here is derived from an EMBL/GenBank/DDBJ whole genome shotgun (WGS) entry which is preliminary data.</text>
</comment>